<dbReference type="PRINTS" id="PR00032">
    <property type="entry name" value="HTHARAC"/>
</dbReference>
<evidence type="ECO:0000256" key="3">
    <source>
        <dbReference type="ARBA" id="ARBA00023163"/>
    </source>
</evidence>
<dbReference type="PANTHER" id="PTHR43280">
    <property type="entry name" value="ARAC-FAMILY TRANSCRIPTIONAL REGULATOR"/>
    <property type="match status" value="1"/>
</dbReference>
<protein>
    <submittedName>
        <fullName evidence="5">AraC family transcriptional regulator</fullName>
    </submittedName>
</protein>
<comment type="caution">
    <text evidence="5">The sequence shown here is derived from an EMBL/GenBank/DDBJ whole genome shotgun (WGS) entry which is preliminary data.</text>
</comment>
<keyword evidence="1" id="KW-0805">Transcription regulation</keyword>
<accession>A0A1E5D8S0</accession>
<dbReference type="SUPFAM" id="SSF46689">
    <property type="entry name" value="Homeodomain-like"/>
    <property type="match status" value="1"/>
</dbReference>
<proteinExistence type="predicted"/>
<reference evidence="5 6" key="1">
    <citation type="journal article" date="2012" name="Science">
        <title>Ecological populations of bacteria act as socially cohesive units of antibiotic production and resistance.</title>
        <authorList>
            <person name="Cordero O.X."/>
            <person name="Wildschutte H."/>
            <person name="Kirkup B."/>
            <person name="Proehl S."/>
            <person name="Ngo L."/>
            <person name="Hussain F."/>
            <person name="Le Roux F."/>
            <person name="Mincer T."/>
            <person name="Polz M.F."/>
        </authorList>
    </citation>
    <scope>NUCLEOTIDE SEQUENCE [LARGE SCALE GENOMIC DNA]</scope>
    <source>
        <strain evidence="5 6">FF-238</strain>
    </source>
</reference>
<sequence>MPIIDIIKLSNLEQRKTERYPAPRNGIFIVRQGTMHFSYPNGKKGKLEAGEFVLYSSGEFYSANKEINGDNFVAESINFDISLFQEFRQHYDDINFISNSNKLYKFDQSDTKIFKLLTFLIDTHNSASFNRFAQSHIAFALLAMMLEKYPSLFSTVVTASELTVTQKVINYIDNNIENDISLDSLALHIGMSTATLKRRLAAEELSFSNLLKIKRINHASNQLRNCSKSITQIAYDSGFKSAAHFSTVFKSLQECTPKEFRAKAAVEA</sequence>
<dbReference type="PROSITE" id="PS00041">
    <property type="entry name" value="HTH_ARAC_FAMILY_1"/>
    <property type="match status" value="1"/>
</dbReference>
<feature type="domain" description="HTH araC/xylS-type" evidence="4">
    <location>
        <begin position="166"/>
        <end position="263"/>
    </location>
</feature>
<name>A0A1E5D8S0_9VIBR</name>
<dbReference type="Pfam" id="PF12833">
    <property type="entry name" value="HTH_18"/>
    <property type="match status" value="1"/>
</dbReference>
<dbReference type="GO" id="GO:0003700">
    <property type="term" value="F:DNA-binding transcription factor activity"/>
    <property type="evidence" value="ECO:0007669"/>
    <property type="project" value="InterPro"/>
</dbReference>
<organism evidence="5 6">
    <name type="scientific">Vibrio genomosp. F6 str. FF-238</name>
    <dbReference type="NCBI Taxonomy" id="1191298"/>
    <lineage>
        <taxon>Bacteria</taxon>
        <taxon>Pseudomonadati</taxon>
        <taxon>Pseudomonadota</taxon>
        <taxon>Gammaproteobacteria</taxon>
        <taxon>Vibrionales</taxon>
        <taxon>Vibrionaceae</taxon>
        <taxon>Vibrio</taxon>
    </lineage>
</organism>
<keyword evidence="6" id="KW-1185">Reference proteome</keyword>
<dbReference type="InterPro" id="IPR018062">
    <property type="entry name" value="HTH_AraC-typ_CS"/>
</dbReference>
<dbReference type="InterPro" id="IPR018060">
    <property type="entry name" value="HTH_AraC"/>
</dbReference>
<dbReference type="InterPro" id="IPR020449">
    <property type="entry name" value="Tscrpt_reg_AraC-type_HTH"/>
</dbReference>
<dbReference type="PROSITE" id="PS01124">
    <property type="entry name" value="HTH_ARAC_FAMILY_2"/>
    <property type="match status" value="1"/>
</dbReference>
<gene>
    <name evidence="5" type="ORF">A130_10515</name>
</gene>
<dbReference type="Proteomes" id="UP000094165">
    <property type="component" value="Unassembled WGS sequence"/>
</dbReference>
<evidence type="ECO:0000256" key="1">
    <source>
        <dbReference type="ARBA" id="ARBA00023015"/>
    </source>
</evidence>
<keyword evidence="2" id="KW-0238">DNA-binding</keyword>
<keyword evidence="3" id="KW-0804">Transcription</keyword>
<dbReference type="PANTHER" id="PTHR43280:SF2">
    <property type="entry name" value="HTH-TYPE TRANSCRIPTIONAL REGULATOR EXSA"/>
    <property type="match status" value="1"/>
</dbReference>
<dbReference type="SMART" id="SM00342">
    <property type="entry name" value="HTH_ARAC"/>
    <property type="match status" value="1"/>
</dbReference>
<evidence type="ECO:0000259" key="4">
    <source>
        <dbReference type="PROSITE" id="PS01124"/>
    </source>
</evidence>
<dbReference type="GO" id="GO:0043565">
    <property type="term" value="F:sequence-specific DNA binding"/>
    <property type="evidence" value="ECO:0007669"/>
    <property type="project" value="InterPro"/>
</dbReference>
<dbReference type="InterPro" id="IPR009057">
    <property type="entry name" value="Homeodomain-like_sf"/>
</dbReference>
<evidence type="ECO:0000313" key="6">
    <source>
        <dbReference type="Proteomes" id="UP000094165"/>
    </source>
</evidence>
<dbReference type="RefSeq" id="WP_017053600.1">
    <property type="nucleotide sequence ID" value="NZ_AJYW02000011.1"/>
</dbReference>
<evidence type="ECO:0000256" key="2">
    <source>
        <dbReference type="ARBA" id="ARBA00023125"/>
    </source>
</evidence>
<evidence type="ECO:0000313" key="5">
    <source>
        <dbReference type="EMBL" id="OEE80148.1"/>
    </source>
</evidence>
<dbReference type="AlphaFoldDB" id="A0A1E5D8S0"/>
<dbReference type="Gene3D" id="1.10.10.60">
    <property type="entry name" value="Homeodomain-like"/>
    <property type="match status" value="1"/>
</dbReference>
<dbReference type="EMBL" id="AJYW02000011">
    <property type="protein sequence ID" value="OEE80148.1"/>
    <property type="molecule type" value="Genomic_DNA"/>
</dbReference>